<feature type="transmembrane region" description="Helical" evidence="6">
    <location>
        <begin position="112"/>
        <end position="137"/>
    </location>
</feature>
<feature type="region of interest" description="Disordered" evidence="5">
    <location>
        <begin position="1"/>
        <end position="22"/>
    </location>
</feature>
<dbReference type="Proteomes" id="UP000193978">
    <property type="component" value="Chromosome"/>
</dbReference>
<protein>
    <submittedName>
        <fullName evidence="8">Transporter</fullName>
    </submittedName>
</protein>
<evidence type="ECO:0000256" key="1">
    <source>
        <dbReference type="ARBA" id="ARBA00004141"/>
    </source>
</evidence>
<accession>A0A1W6MRD1</accession>
<evidence type="ECO:0000256" key="3">
    <source>
        <dbReference type="ARBA" id="ARBA00022989"/>
    </source>
</evidence>
<keyword evidence="3 6" id="KW-1133">Transmembrane helix</keyword>
<evidence type="ECO:0000313" key="8">
    <source>
        <dbReference type="EMBL" id="ARN80148.1"/>
    </source>
</evidence>
<feature type="compositionally biased region" description="Basic and acidic residues" evidence="5">
    <location>
        <begin position="1"/>
        <end position="12"/>
    </location>
</feature>
<keyword evidence="2 6" id="KW-0812">Transmembrane</keyword>
<reference evidence="8 9" key="1">
    <citation type="submission" date="2017-02" db="EMBL/GenBank/DDBJ databases">
        <authorList>
            <person name="Peterson S.W."/>
        </authorList>
    </citation>
    <scope>NUCLEOTIDE SEQUENCE [LARGE SCALE GENOMIC DNA]</scope>
    <source>
        <strain evidence="8 9">S285</strain>
    </source>
</reference>
<evidence type="ECO:0000256" key="2">
    <source>
        <dbReference type="ARBA" id="ARBA00022692"/>
    </source>
</evidence>
<gene>
    <name evidence="8" type="ORF">B1812_02570</name>
</gene>
<dbReference type="STRING" id="655015.B1812_02570"/>
<evidence type="ECO:0000256" key="4">
    <source>
        <dbReference type="ARBA" id="ARBA00023136"/>
    </source>
</evidence>
<dbReference type="RefSeq" id="WP_085770204.1">
    <property type="nucleotide sequence ID" value="NZ_AP027149.1"/>
</dbReference>
<evidence type="ECO:0000313" key="9">
    <source>
        <dbReference type="Proteomes" id="UP000193978"/>
    </source>
</evidence>
<evidence type="ECO:0000256" key="6">
    <source>
        <dbReference type="SAM" id="Phobius"/>
    </source>
</evidence>
<name>A0A1W6MRD1_9HYPH</name>
<dbReference type="AlphaFoldDB" id="A0A1W6MRD1"/>
<proteinExistence type="predicted"/>
<feature type="transmembrane region" description="Helical" evidence="6">
    <location>
        <begin position="39"/>
        <end position="60"/>
    </location>
</feature>
<dbReference type="InterPro" id="IPR010432">
    <property type="entry name" value="RDD"/>
</dbReference>
<organism evidence="8 9">
    <name type="scientific">Methylocystis bryophila</name>
    <dbReference type="NCBI Taxonomy" id="655015"/>
    <lineage>
        <taxon>Bacteria</taxon>
        <taxon>Pseudomonadati</taxon>
        <taxon>Pseudomonadota</taxon>
        <taxon>Alphaproteobacteria</taxon>
        <taxon>Hyphomicrobiales</taxon>
        <taxon>Methylocystaceae</taxon>
        <taxon>Methylocystis</taxon>
    </lineage>
</organism>
<feature type="transmembrane region" description="Helical" evidence="6">
    <location>
        <begin position="72"/>
        <end position="91"/>
    </location>
</feature>
<keyword evidence="9" id="KW-1185">Reference proteome</keyword>
<keyword evidence="4 6" id="KW-0472">Membrane</keyword>
<dbReference type="KEGG" id="mbry:B1812_02570"/>
<sequence>MAEFHESDRFEPAPRPFPPPPSIPRAALDGVRMRRIMAVAFDFVAVSCLSGIVFVGLLFLSFGMSLFVLPPLFPLVAFFYNGLTISGPAMATPGMRLMDLEVRTMAGGPAPFLNAAVHAVLFYLTTLLPPLLLVSFITSDKRCLHDILADLIVLRRARPPL</sequence>
<feature type="domain" description="RDD" evidence="7">
    <location>
        <begin position="33"/>
        <end position="149"/>
    </location>
</feature>
<dbReference type="OrthoDB" id="7270324at2"/>
<feature type="compositionally biased region" description="Pro residues" evidence="5">
    <location>
        <begin position="13"/>
        <end position="22"/>
    </location>
</feature>
<evidence type="ECO:0000259" key="7">
    <source>
        <dbReference type="Pfam" id="PF06271"/>
    </source>
</evidence>
<dbReference type="Pfam" id="PF06271">
    <property type="entry name" value="RDD"/>
    <property type="match status" value="1"/>
</dbReference>
<comment type="subcellular location">
    <subcellularLocation>
        <location evidence="1">Membrane</location>
        <topology evidence="1">Multi-pass membrane protein</topology>
    </subcellularLocation>
</comment>
<dbReference type="GO" id="GO:0016020">
    <property type="term" value="C:membrane"/>
    <property type="evidence" value="ECO:0007669"/>
    <property type="project" value="UniProtKB-SubCell"/>
</dbReference>
<dbReference type="EMBL" id="CP019948">
    <property type="protein sequence ID" value="ARN80148.1"/>
    <property type="molecule type" value="Genomic_DNA"/>
</dbReference>
<evidence type="ECO:0000256" key="5">
    <source>
        <dbReference type="SAM" id="MobiDB-lite"/>
    </source>
</evidence>